<comment type="subcellular location">
    <subcellularLocation>
        <location evidence="1 7">Cell membrane</location>
        <topology evidence="1 7">Multi-pass membrane protein</topology>
    </subcellularLocation>
</comment>
<dbReference type="PANTHER" id="PTHR43227">
    <property type="entry name" value="BLL4140 PROTEIN"/>
    <property type="match status" value="1"/>
</dbReference>
<evidence type="ECO:0000256" key="2">
    <source>
        <dbReference type="ARBA" id="ARBA00022448"/>
    </source>
</evidence>
<dbReference type="Pfam" id="PF00528">
    <property type="entry name" value="BPD_transp_1"/>
    <property type="match status" value="1"/>
</dbReference>
<keyword evidence="2 7" id="KW-0813">Transport</keyword>
<dbReference type="Gene3D" id="1.10.3720.10">
    <property type="entry name" value="MetI-like"/>
    <property type="match status" value="1"/>
</dbReference>
<keyword evidence="3" id="KW-1003">Cell membrane</keyword>
<sequence>MDLRKMERKKSIWLDIRKDKMLYLMVLPGIAYFLLFHYVPMYGLTLAFRKYNIYKGFAASKWIGWDNFEKLFTMYGFTDALRNTILISLKKIAFGFPVPIIFAIALNEVRNLKYKKVVQTVVCLPHFISWIVVQGLLFTMFSASTGALKNVMVIFGENGKPLNLLASKEHFQGLIVVSDIWKEFGYGSILYFATLAGIDPQLYEAASIDGAGKLRQIWHITLPGLRSTILIMLIMRLGNILNAGFDQIFAISNSMVSEVAEILDTYVYKLGITKQDFSRSTAAGLFKSVIGLIAVLTTNAIVKKIDPENALM</sequence>
<evidence type="ECO:0000256" key="5">
    <source>
        <dbReference type="ARBA" id="ARBA00022989"/>
    </source>
</evidence>
<dbReference type="GO" id="GO:0005886">
    <property type="term" value="C:plasma membrane"/>
    <property type="evidence" value="ECO:0007669"/>
    <property type="project" value="UniProtKB-SubCell"/>
</dbReference>
<feature type="transmembrane region" description="Helical" evidence="7">
    <location>
        <begin position="121"/>
        <end position="141"/>
    </location>
</feature>
<dbReference type="PANTHER" id="PTHR43227:SF11">
    <property type="entry name" value="BLL4140 PROTEIN"/>
    <property type="match status" value="1"/>
</dbReference>
<feature type="transmembrane region" description="Helical" evidence="7">
    <location>
        <begin position="21"/>
        <end position="39"/>
    </location>
</feature>
<reference evidence="9" key="1">
    <citation type="submission" date="2013-08" db="EMBL/GenBank/DDBJ databases">
        <title>Comparison of modified E. coli strains.</title>
        <authorList>
            <person name="Juergensen J."/>
            <person name="Bonge A."/>
            <person name="Streit W.R."/>
        </authorList>
    </citation>
    <scope>NUCLEOTIDE SEQUENCE</scope>
</reference>
<dbReference type="CDD" id="cd06261">
    <property type="entry name" value="TM_PBP2"/>
    <property type="match status" value="1"/>
</dbReference>
<dbReference type="AlphaFoldDB" id="A0A0H3U8N2"/>
<comment type="similarity">
    <text evidence="7">Belongs to the binding-protein-dependent transport system permease family.</text>
</comment>
<evidence type="ECO:0000256" key="6">
    <source>
        <dbReference type="ARBA" id="ARBA00023136"/>
    </source>
</evidence>
<dbReference type="GO" id="GO:0055085">
    <property type="term" value="P:transmembrane transport"/>
    <property type="evidence" value="ECO:0007669"/>
    <property type="project" value="InterPro"/>
</dbReference>
<feature type="domain" description="ABC transmembrane type-1" evidence="8">
    <location>
        <begin position="81"/>
        <end position="298"/>
    </location>
</feature>
<evidence type="ECO:0000256" key="1">
    <source>
        <dbReference type="ARBA" id="ARBA00004651"/>
    </source>
</evidence>
<evidence type="ECO:0000256" key="7">
    <source>
        <dbReference type="RuleBase" id="RU363032"/>
    </source>
</evidence>
<evidence type="ECO:0000259" key="8">
    <source>
        <dbReference type="PROSITE" id="PS50928"/>
    </source>
</evidence>
<keyword evidence="6 7" id="KW-0472">Membrane</keyword>
<dbReference type="InterPro" id="IPR050809">
    <property type="entry name" value="UgpAE/MalFG_permease"/>
</dbReference>
<evidence type="ECO:0000256" key="3">
    <source>
        <dbReference type="ARBA" id="ARBA00022475"/>
    </source>
</evidence>
<dbReference type="PROSITE" id="PS50928">
    <property type="entry name" value="ABC_TM1"/>
    <property type="match status" value="1"/>
</dbReference>
<feature type="transmembrane region" description="Helical" evidence="7">
    <location>
        <begin position="92"/>
        <end position="109"/>
    </location>
</feature>
<dbReference type="SUPFAM" id="SSF161098">
    <property type="entry name" value="MetI-like"/>
    <property type="match status" value="1"/>
</dbReference>
<keyword evidence="5 7" id="KW-1133">Transmembrane helix</keyword>
<name>A0A0H3U8N2_9BACT</name>
<evidence type="ECO:0000256" key="4">
    <source>
        <dbReference type="ARBA" id="ARBA00022692"/>
    </source>
</evidence>
<dbReference type="EMBL" id="KF540250">
    <property type="protein sequence ID" value="AIF26896.1"/>
    <property type="molecule type" value="Genomic_DNA"/>
</dbReference>
<proteinExistence type="inferred from homology"/>
<organism evidence="9">
    <name type="scientific">uncultured bacterium fosmid pJB148G3</name>
    <dbReference type="NCBI Taxonomy" id="1478052"/>
    <lineage>
        <taxon>Bacteria</taxon>
        <taxon>environmental samples</taxon>
    </lineage>
</organism>
<protein>
    <recommendedName>
        <fullName evidence="8">ABC transmembrane type-1 domain-containing protein</fullName>
    </recommendedName>
</protein>
<dbReference type="InterPro" id="IPR035906">
    <property type="entry name" value="MetI-like_sf"/>
</dbReference>
<accession>A0A0H3U8N2</accession>
<evidence type="ECO:0000313" key="9">
    <source>
        <dbReference type="EMBL" id="AIF26896.1"/>
    </source>
</evidence>
<dbReference type="InterPro" id="IPR000515">
    <property type="entry name" value="MetI-like"/>
</dbReference>
<keyword evidence="4 7" id="KW-0812">Transmembrane</keyword>